<comment type="similarity">
    <text evidence="2">Belongs to the CsoS2 family.</text>
</comment>
<dbReference type="Pfam" id="PF12288">
    <property type="entry name" value="CsoS2_M"/>
    <property type="match status" value="2"/>
</dbReference>
<gene>
    <name evidence="4" type="ORF">Tchar_00802</name>
</gene>
<accession>A0A554XHT6</accession>
<evidence type="ECO:0000313" key="4">
    <source>
        <dbReference type="EMBL" id="TSE35397.1"/>
    </source>
</evidence>
<evidence type="ECO:0000313" key="5">
    <source>
        <dbReference type="Proteomes" id="UP000318294"/>
    </source>
</evidence>
<keyword evidence="1" id="KW-0677">Repeat</keyword>
<dbReference type="InterPro" id="IPR020990">
    <property type="entry name" value="CSOS2/2B"/>
</dbReference>
<feature type="region of interest" description="Disordered" evidence="3">
    <location>
        <begin position="497"/>
        <end position="582"/>
    </location>
</feature>
<dbReference type="AlphaFoldDB" id="A0A554XHT6"/>
<reference evidence="4 5" key="1">
    <citation type="submission" date="2019-07" db="EMBL/GenBank/DDBJ databases">
        <title>Tepidimonas charontis SPSP-6 draft genome.</title>
        <authorList>
            <person name="Da Costa M.S."/>
            <person name="Froufe H.J.C."/>
            <person name="Egas C."/>
            <person name="Albuquerque L."/>
        </authorList>
    </citation>
    <scope>NUCLEOTIDE SEQUENCE [LARGE SCALE GENOMIC DNA]</scope>
    <source>
        <strain evidence="4 5">SPSP-6</strain>
    </source>
</reference>
<feature type="region of interest" description="Disordered" evidence="3">
    <location>
        <begin position="356"/>
        <end position="386"/>
    </location>
</feature>
<dbReference type="OrthoDB" id="543713at2"/>
<proteinExistence type="inferred from homology"/>
<dbReference type="EMBL" id="VJON01000008">
    <property type="protein sequence ID" value="TSE35397.1"/>
    <property type="molecule type" value="Genomic_DNA"/>
</dbReference>
<name>A0A554XHT6_9BURK</name>
<feature type="compositionally biased region" description="Low complexity" evidence="3">
    <location>
        <begin position="167"/>
        <end position="182"/>
    </location>
</feature>
<protein>
    <submittedName>
        <fullName evidence="4">Carboxysome shell peptide mid-region</fullName>
    </submittedName>
</protein>
<feature type="compositionally biased region" description="Polar residues" evidence="3">
    <location>
        <begin position="497"/>
        <end position="506"/>
    </location>
</feature>
<organism evidence="4 5">
    <name type="scientific">Tepidimonas charontis</name>
    <dbReference type="NCBI Taxonomy" id="2267262"/>
    <lineage>
        <taxon>Bacteria</taxon>
        <taxon>Pseudomonadati</taxon>
        <taxon>Pseudomonadota</taxon>
        <taxon>Betaproteobacteria</taxon>
        <taxon>Burkholderiales</taxon>
        <taxon>Tepidimonas</taxon>
    </lineage>
</organism>
<feature type="region of interest" description="Disordered" evidence="3">
    <location>
        <begin position="159"/>
        <end position="199"/>
    </location>
</feature>
<keyword evidence="5" id="KW-1185">Reference proteome</keyword>
<sequence>MSLTASMSATLSGRELARQRRAALATQGRAALVKTGAHQMRAALPASTGDRMPVTTPAGSFNGGCGCGCGGAVCRAEASSVGGAGDAPRASVPAPTGRALARARREALARDGKNGIQRVSQAARLVATLPQADWKAVLDKGATGRQLAMQRRLVQSLSGRVATAATPSSRPSGRIRPRPAASLSTSGVEESRTLQGQRVTGLNLSRSPRVTGDEHGACRLVTGDEYLGADHYEAACEQIPVPEAAKVVSSQTLGGNSVTGPAMRAGSRITGNETGLCRGITGTQYLSGEDIALCMTERPRQPQKVSVMSSRGGQAVTGTAVATPVPEVTGAEAGRERTITGTQYARFLQTNVISGHSGRQPATWRPQSATGDTPGVGGGDITGDERGACEPVTGTPYIGPDNLHASCTVSSRWLTRFPQANSAPAVEPPSDFSVRSPARLARERREAVVTGIPSQADDRITGPGNKAGGLVTGTPEFRHRKGGAPEWNAQKSSAYRLTGEGSQSGVRITGDAWGSTGRVTGTEGPSAAARNPSLRGQPRSVGTHARAHRDLPRADVPASPVTGSSGTTERGAVVTVSGGARG</sequence>
<dbReference type="Proteomes" id="UP000318294">
    <property type="component" value="Unassembled WGS sequence"/>
</dbReference>
<feature type="region of interest" description="Disordered" evidence="3">
    <location>
        <begin position="452"/>
        <end position="485"/>
    </location>
</feature>
<dbReference type="GO" id="GO:0043886">
    <property type="term" value="F:structural constituent of carboxysome shell"/>
    <property type="evidence" value="ECO:0007669"/>
    <property type="project" value="InterPro"/>
</dbReference>
<evidence type="ECO:0000256" key="2">
    <source>
        <dbReference type="ARBA" id="ARBA00024044"/>
    </source>
</evidence>
<evidence type="ECO:0000256" key="1">
    <source>
        <dbReference type="ARBA" id="ARBA00022737"/>
    </source>
</evidence>
<comment type="caution">
    <text evidence="4">The sequence shown here is derived from an EMBL/GenBank/DDBJ whole genome shotgun (WGS) entry which is preliminary data.</text>
</comment>
<evidence type="ECO:0000256" key="3">
    <source>
        <dbReference type="SAM" id="MobiDB-lite"/>
    </source>
</evidence>
<feature type="compositionally biased region" description="Polar residues" evidence="3">
    <location>
        <begin position="183"/>
        <end position="199"/>
    </location>
</feature>